<name>A0A0D3H958_9ORYZ</name>
<dbReference type="Gramene" id="OBART09G17120.1">
    <property type="protein sequence ID" value="OBART09G17120.1"/>
    <property type="gene ID" value="OBART09G17120"/>
</dbReference>
<evidence type="ECO:0000313" key="2">
    <source>
        <dbReference type="Proteomes" id="UP000026960"/>
    </source>
</evidence>
<reference evidence="1" key="2">
    <citation type="submission" date="2015-03" db="UniProtKB">
        <authorList>
            <consortium name="EnsemblPlants"/>
        </authorList>
    </citation>
    <scope>IDENTIFICATION</scope>
</reference>
<protein>
    <submittedName>
        <fullName evidence="1">Uncharacterized protein</fullName>
    </submittedName>
</protein>
<keyword evidence="2" id="KW-1185">Reference proteome</keyword>
<accession>A0A0D3H958</accession>
<dbReference type="EnsemblPlants" id="OBART09G17120.1">
    <property type="protein sequence ID" value="OBART09G17120.1"/>
    <property type="gene ID" value="OBART09G17120"/>
</dbReference>
<dbReference type="PaxDb" id="65489-OBART09G17120.1"/>
<dbReference type="STRING" id="65489.A0A0D3H958"/>
<dbReference type="HOGENOM" id="CLU_2779869_0_0_1"/>
<proteinExistence type="predicted"/>
<sequence length="69" mass="7779">MGNGGKGSQTMGPGEFDDLQKMMVVQQSNFVMHWGRSECGSGRKGFWMVMADNSKWCCDPRRRKWCGDG</sequence>
<dbReference type="AlphaFoldDB" id="A0A0D3H958"/>
<dbReference type="Proteomes" id="UP000026960">
    <property type="component" value="Chromosome 9"/>
</dbReference>
<reference evidence="1" key="1">
    <citation type="journal article" date="2009" name="Rice">
        <title>De Novo Next Generation Sequencing of Plant Genomes.</title>
        <authorList>
            <person name="Rounsley S."/>
            <person name="Marri P.R."/>
            <person name="Yu Y."/>
            <person name="He R."/>
            <person name="Sisneros N."/>
            <person name="Goicoechea J.L."/>
            <person name="Lee S.J."/>
            <person name="Angelova A."/>
            <person name="Kudrna D."/>
            <person name="Luo M."/>
            <person name="Affourtit J."/>
            <person name="Desany B."/>
            <person name="Knight J."/>
            <person name="Niazi F."/>
            <person name="Egholm M."/>
            <person name="Wing R.A."/>
        </authorList>
    </citation>
    <scope>NUCLEOTIDE SEQUENCE [LARGE SCALE GENOMIC DNA]</scope>
    <source>
        <strain evidence="1">cv. IRGC 105608</strain>
    </source>
</reference>
<organism evidence="1">
    <name type="scientific">Oryza barthii</name>
    <dbReference type="NCBI Taxonomy" id="65489"/>
    <lineage>
        <taxon>Eukaryota</taxon>
        <taxon>Viridiplantae</taxon>
        <taxon>Streptophyta</taxon>
        <taxon>Embryophyta</taxon>
        <taxon>Tracheophyta</taxon>
        <taxon>Spermatophyta</taxon>
        <taxon>Magnoliopsida</taxon>
        <taxon>Liliopsida</taxon>
        <taxon>Poales</taxon>
        <taxon>Poaceae</taxon>
        <taxon>BOP clade</taxon>
        <taxon>Oryzoideae</taxon>
        <taxon>Oryzeae</taxon>
        <taxon>Oryzinae</taxon>
        <taxon>Oryza</taxon>
    </lineage>
</organism>
<evidence type="ECO:0000313" key="1">
    <source>
        <dbReference type="EnsemblPlants" id="OBART09G17120.1"/>
    </source>
</evidence>